<dbReference type="PANTHER" id="PTHR31595">
    <property type="entry name" value="LONG-CHAIN-ALCOHOL O-FATTY-ACYLTRANSFERASE 3-RELATED"/>
    <property type="match status" value="1"/>
</dbReference>
<dbReference type="GO" id="GO:0008374">
    <property type="term" value="F:O-acyltransferase activity"/>
    <property type="evidence" value="ECO:0007669"/>
    <property type="project" value="InterPro"/>
</dbReference>
<keyword evidence="5 9" id="KW-1133">Transmembrane helix</keyword>
<sequence>MKVEGEINNFILVWSIAVVSLCYCHTIGKLIPKGTSRLLALLPIIILFLFLPLRLYSIHLGGPTCFFLGWLSIFKLLLFAFDSGPLSTNPSLSLRHFIPIACLPIKIQQNPLSQIGNKENPLSQNGNKENPSLHFFKKGRKSPLNYATKALILAAFVPIYENRGNVHPKLILLLYSFHVYIGLEIAMALVAAGARALLGVELEPQFDEPYLSTSLQDFWGRRWNLMVSNILRPTVYNPVLTRSSAVVGRKWAPIPAMLTTFFVSGVMHELIFYYLGREKPTGELMWFFSFHGVCLAIEVAIKKALKGSKWWLPPIVSRPLTVVFVLSTGVRWFLPSLVWCKADEKARIESIAFVEFLTNVYEALKYVCLHLFYFISAAKHNLG</sequence>
<proteinExistence type="inferred from homology"/>
<evidence type="ECO:0000259" key="10">
    <source>
        <dbReference type="Pfam" id="PF13813"/>
    </source>
</evidence>
<comment type="similarity">
    <text evidence="2">Belongs to the wax synthase family.</text>
</comment>
<dbReference type="GO" id="GO:0016020">
    <property type="term" value="C:membrane"/>
    <property type="evidence" value="ECO:0007669"/>
    <property type="project" value="UniProtKB-SubCell"/>
</dbReference>
<dbReference type="Proteomes" id="UP001163823">
    <property type="component" value="Chromosome 5"/>
</dbReference>
<dbReference type="InterPro" id="IPR017088">
    <property type="entry name" value="Wax_synthase_Magnoliopsida"/>
</dbReference>
<dbReference type="AlphaFoldDB" id="A0AAD7PTK8"/>
<dbReference type="InterPro" id="IPR032805">
    <property type="entry name" value="Wax_synthase_dom"/>
</dbReference>
<evidence type="ECO:0000256" key="7">
    <source>
        <dbReference type="ARBA" id="ARBA00023136"/>
    </source>
</evidence>
<dbReference type="InterPro" id="IPR044851">
    <property type="entry name" value="Wax_synthase"/>
</dbReference>
<evidence type="ECO:0000256" key="9">
    <source>
        <dbReference type="SAM" id="Phobius"/>
    </source>
</evidence>
<dbReference type="PIRSF" id="PIRSF037006">
    <property type="entry name" value="Wax_synthase"/>
    <property type="match status" value="1"/>
</dbReference>
<evidence type="ECO:0000256" key="3">
    <source>
        <dbReference type="ARBA" id="ARBA00022679"/>
    </source>
</evidence>
<keyword evidence="7 9" id="KW-0472">Membrane</keyword>
<evidence type="ECO:0000256" key="8">
    <source>
        <dbReference type="ARBA" id="ARBA00023315"/>
    </source>
</evidence>
<feature type="transmembrane region" description="Helical" evidence="9">
    <location>
        <begin position="60"/>
        <end position="81"/>
    </location>
</feature>
<keyword evidence="8" id="KW-0012">Acyltransferase</keyword>
<keyword evidence="3" id="KW-0808">Transferase</keyword>
<dbReference type="Pfam" id="PF13813">
    <property type="entry name" value="MBOAT_2"/>
    <property type="match status" value="1"/>
</dbReference>
<organism evidence="11 12">
    <name type="scientific">Quillaja saponaria</name>
    <name type="common">Soap bark tree</name>
    <dbReference type="NCBI Taxonomy" id="32244"/>
    <lineage>
        <taxon>Eukaryota</taxon>
        <taxon>Viridiplantae</taxon>
        <taxon>Streptophyta</taxon>
        <taxon>Embryophyta</taxon>
        <taxon>Tracheophyta</taxon>
        <taxon>Spermatophyta</taxon>
        <taxon>Magnoliopsida</taxon>
        <taxon>eudicotyledons</taxon>
        <taxon>Gunneridae</taxon>
        <taxon>Pentapetalae</taxon>
        <taxon>rosids</taxon>
        <taxon>fabids</taxon>
        <taxon>Fabales</taxon>
        <taxon>Quillajaceae</taxon>
        <taxon>Quillaja</taxon>
    </lineage>
</organism>
<feature type="transmembrane region" description="Helical" evidence="9">
    <location>
        <begin position="254"/>
        <end position="275"/>
    </location>
</feature>
<name>A0AAD7PTK8_QUISA</name>
<gene>
    <name evidence="11" type="ORF">O6P43_011997</name>
</gene>
<feature type="domain" description="Wax synthase" evidence="10">
    <location>
        <begin position="203"/>
        <end position="288"/>
    </location>
</feature>
<comment type="subcellular location">
    <subcellularLocation>
        <location evidence="1">Membrane</location>
        <topology evidence="1">Multi-pass membrane protein</topology>
    </subcellularLocation>
</comment>
<comment type="caution">
    <text evidence="11">The sequence shown here is derived from an EMBL/GenBank/DDBJ whole genome shotgun (WGS) entry which is preliminary data.</text>
</comment>
<evidence type="ECO:0000256" key="6">
    <source>
        <dbReference type="ARBA" id="ARBA00023098"/>
    </source>
</evidence>
<keyword evidence="4 9" id="KW-0812">Transmembrane</keyword>
<dbReference type="PANTHER" id="PTHR31595:SF38">
    <property type="entry name" value="MBOAT (MEMBRANE BOUND O-ACYL TRANSFERASE) FAMILY PROTEIN"/>
    <property type="match status" value="1"/>
</dbReference>
<keyword evidence="6" id="KW-0443">Lipid metabolism</keyword>
<reference evidence="11" key="1">
    <citation type="journal article" date="2023" name="Science">
        <title>Elucidation of the pathway for biosynthesis of saponin adjuvants from the soapbark tree.</title>
        <authorList>
            <person name="Reed J."/>
            <person name="Orme A."/>
            <person name="El-Demerdash A."/>
            <person name="Owen C."/>
            <person name="Martin L.B.B."/>
            <person name="Misra R.C."/>
            <person name="Kikuchi S."/>
            <person name="Rejzek M."/>
            <person name="Martin A.C."/>
            <person name="Harkess A."/>
            <person name="Leebens-Mack J."/>
            <person name="Louveau T."/>
            <person name="Stephenson M.J."/>
            <person name="Osbourn A."/>
        </authorList>
    </citation>
    <scope>NUCLEOTIDE SEQUENCE</scope>
    <source>
        <strain evidence="11">S10</strain>
    </source>
</reference>
<dbReference type="GO" id="GO:0006629">
    <property type="term" value="P:lipid metabolic process"/>
    <property type="evidence" value="ECO:0007669"/>
    <property type="project" value="UniProtKB-KW"/>
</dbReference>
<evidence type="ECO:0000256" key="4">
    <source>
        <dbReference type="ARBA" id="ARBA00022692"/>
    </source>
</evidence>
<evidence type="ECO:0000256" key="2">
    <source>
        <dbReference type="ARBA" id="ARBA00007282"/>
    </source>
</evidence>
<evidence type="ECO:0000256" key="5">
    <source>
        <dbReference type="ARBA" id="ARBA00022989"/>
    </source>
</evidence>
<feature type="transmembrane region" description="Helical" evidence="9">
    <location>
        <begin position="34"/>
        <end position="53"/>
    </location>
</feature>
<evidence type="ECO:0000313" key="12">
    <source>
        <dbReference type="Proteomes" id="UP001163823"/>
    </source>
</evidence>
<accession>A0AAD7PTK8</accession>
<feature type="transmembrane region" description="Helical" evidence="9">
    <location>
        <begin position="7"/>
        <end position="28"/>
    </location>
</feature>
<feature type="transmembrane region" description="Helical" evidence="9">
    <location>
        <begin position="172"/>
        <end position="194"/>
    </location>
</feature>
<keyword evidence="12" id="KW-1185">Reference proteome</keyword>
<evidence type="ECO:0000256" key="1">
    <source>
        <dbReference type="ARBA" id="ARBA00004141"/>
    </source>
</evidence>
<dbReference type="EMBL" id="JARAOO010000005">
    <property type="protein sequence ID" value="KAJ7967781.1"/>
    <property type="molecule type" value="Genomic_DNA"/>
</dbReference>
<evidence type="ECO:0000313" key="11">
    <source>
        <dbReference type="EMBL" id="KAJ7967781.1"/>
    </source>
</evidence>
<protein>
    <submittedName>
        <fullName evidence="11">Acyl-CoA--sterol O-acyltransferase 1</fullName>
    </submittedName>
</protein>